<evidence type="ECO:0000313" key="1">
    <source>
        <dbReference type="EMBL" id="CAG9790034.1"/>
    </source>
</evidence>
<organism evidence="1 2">
    <name type="scientific">Diatraea saccharalis</name>
    <name type="common">sugarcane borer</name>
    <dbReference type="NCBI Taxonomy" id="40085"/>
    <lineage>
        <taxon>Eukaryota</taxon>
        <taxon>Metazoa</taxon>
        <taxon>Ecdysozoa</taxon>
        <taxon>Arthropoda</taxon>
        <taxon>Hexapoda</taxon>
        <taxon>Insecta</taxon>
        <taxon>Pterygota</taxon>
        <taxon>Neoptera</taxon>
        <taxon>Endopterygota</taxon>
        <taxon>Lepidoptera</taxon>
        <taxon>Glossata</taxon>
        <taxon>Ditrysia</taxon>
        <taxon>Pyraloidea</taxon>
        <taxon>Crambidae</taxon>
        <taxon>Crambinae</taxon>
        <taxon>Diatraea</taxon>
    </lineage>
</organism>
<dbReference type="InterPro" id="IPR004245">
    <property type="entry name" value="DUF229"/>
</dbReference>
<evidence type="ECO:0000313" key="2">
    <source>
        <dbReference type="Proteomes" id="UP001153714"/>
    </source>
</evidence>
<dbReference type="Proteomes" id="UP001153714">
    <property type="component" value="Chromosome 20"/>
</dbReference>
<dbReference type="PANTHER" id="PTHR10974">
    <property type="entry name" value="FI08016P-RELATED"/>
    <property type="match status" value="1"/>
</dbReference>
<dbReference type="PANTHER" id="PTHR10974:SF1">
    <property type="entry name" value="FI08016P-RELATED"/>
    <property type="match status" value="1"/>
</dbReference>
<accession>A0A9N9R4N1</accession>
<dbReference type="SUPFAM" id="SSF53649">
    <property type="entry name" value="Alkaline phosphatase-like"/>
    <property type="match status" value="1"/>
</dbReference>
<dbReference type="OrthoDB" id="413313at2759"/>
<name>A0A9N9R4N1_9NEOP</name>
<proteinExistence type="predicted"/>
<reference evidence="1" key="1">
    <citation type="submission" date="2021-12" db="EMBL/GenBank/DDBJ databases">
        <authorList>
            <person name="King R."/>
        </authorList>
    </citation>
    <scope>NUCLEOTIDE SEQUENCE</scope>
</reference>
<gene>
    <name evidence="1" type="ORF">DIATSA_LOCUS7724</name>
</gene>
<keyword evidence="2" id="KW-1185">Reference proteome</keyword>
<dbReference type="AlphaFoldDB" id="A0A9N9R4N1"/>
<protein>
    <submittedName>
        <fullName evidence="1">Uncharacterized protein</fullName>
    </submittedName>
</protein>
<reference evidence="1" key="2">
    <citation type="submission" date="2022-10" db="EMBL/GenBank/DDBJ databases">
        <authorList>
            <consortium name="ENA_rothamsted_submissions"/>
            <consortium name="culmorum"/>
            <person name="King R."/>
        </authorList>
    </citation>
    <scope>NUCLEOTIDE SEQUENCE</scope>
</reference>
<dbReference type="Pfam" id="PF02995">
    <property type="entry name" value="DUF229"/>
    <property type="match status" value="1"/>
</dbReference>
<dbReference type="InterPro" id="IPR017850">
    <property type="entry name" value="Alkaline_phosphatase_core_sf"/>
</dbReference>
<sequence length="386" mass="44786">MPFIFYKLKEDGYRTAYFEDMPWIGTFQYRFKGFRKQPADHYLRSFYLEESSRGSLWKFKDTRYCVGATPRFKLMMNLTDQFLRLDGKRFCFTFIADITHDDFNVIGAADNATVDFLRTFKEAGRMKDTLLFVMGDHGARYAQVRSTLQGKFEERLPLMAIVLPEDLKKKRPNAQAALEINADALTTPHDIYATVLDALDWRKHWNDFKIPGADLRRGLSLLEPVPRNRSCSEAGIEPHWCACLTWENVPENDPLYKRVAEELVRYINQLTEKQRSLCTPRTLTSIDWVMKQLPNKNMMSFVASKDADGYVGKFGGKVDVQKEVYQVKIVVGPGVGVYEASLTYLKKENKFEVNYRDISRTNAYNDEPHCISAQHPHLNMYCYCND</sequence>
<dbReference type="CDD" id="cd16021">
    <property type="entry name" value="ALP_like"/>
    <property type="match status" value="1"/>
</dbReference>
<dbReference type="GO" id="GO:0005615">
    <property type="term" value="C:extracellular space"/>
    <property type="evidence" value="ECO:0007669"/>
    <property type="project" value="TreeGrafter"/>
</dbReference>
<dbReference type="EMBL" id="OU893351">
    <property type="protein sequence ID" value="CAG9790034.1"/>
    <property type="molecule type" value="Genomic_DNA"/>
</dbReference>
<dbReference type="Gene3D" id="3.40.720.10">
    <property type="entry name" value="Alkaline Phosphatase, subunit A"/>
    <property type="match status" value="1"/>
</dbReference>